<sequence length="381" mass="42058">MYSPHVQPKNLKFQNRSKRARYRIPARKLHGLPGTGPNQTLEEISRHDIAGASPERRPAGGRHQQKFAATGRDPRQARRTAARNSSPIAQPSRRKRRPASFTSSGHGAHHRVLRPSATEQRAARNVRPARTTSSRIIARQAHGAAAAEVHERPIFTCGGRCIAARTLRPMCATSAHHGWAAAGQQVAVCAAMRTQSRDGARRSGGRGARAADLHVRRAAHSSAHVAPDVVQPVRTKDGQRPANRWLFAQPCARNRAMVLGTKKTISSSYTCPAVGSRYYQSAVGLVFMESAVELAMETSRVDLVVRNQAEAKLNQLEHVEPAETTTTSCKLAEPVDYRSAVNKALQAEQDWKAIEEERQSKRQAFQQKDCRQTKKPNNNQQ</sequence>
<protein>
    <submittedName>
        <fullName evidence="2">RuvB-like protein 1</fullName>
    </submittedName>
</protein>
<gene>
    <name evidence="2" type="ORF">F511_13191</name>
</gene>
<dbReference type="EMBL" id="KV010169">
    <property type="protein sequence ID" value="KZV28168.1"/>
    <property type="molecule type" value="Genomic_DNA"/>
</dbReference>
<feature type="region of interest" description="Disordered" evidence="1">
    <location>
        <begin position="356"/>
        <end position="381"/>
    </location>
</feature>
<proteinExistence type="predicted"/>
<dbReference type="AlphaFoldDB" id="A0A2Z7B3U2"/>
<feature type="compositionally biased region" description="Basic and acidic residues" evidence="1">
    <location>
        <begin position="43"/>
        <end position="58"/>
    </location>
</feature>
<dbReference type="Proteomes" id="UP000250235">
    <property type="component" value="Unassembled WGS sequence"/>
</dbReference>
<keyword evidence="3" id="KW-1185">Reference proteome</keyword>
<feature type="compositionally biased region" description="Basic residues" evidence="1">
    <location>
        <begin position="15"/>
        <end position="30"/>
    </location>
</feature>
<accession>A0A2Z7B3U2</accession>
<evidence type="ECO:0000313" key="3">
    <source>
        <dbReference type="Proteomes" id="UP000250235"/>
    </source>
</evidence>
<reference evidence="2 3" key="1">
    <citation type="journal article" date="2015" name="Proc. Natl. Acad. Sci. U.S.A.">
        <title>The resurrection genome of Boea hygrometrica: A blueprint for survival of dehydration.</title>
        <authorList>
            <person name="Xiao L."/>
            <person name="Yang G."/>
            <person name="Zhang L."/>
            <person name="Yang X."/>
            <person name="Zhao S."/>
            <person name="Ji Z."/>
            <person name="Zhou Q."/>
            <person name="Hu M."/>
            <person name="Wang Y."/>
            <person name="Chen M."/>
            <person name="Xu Y."/>
            <person name="Jin H."/>
            <person name="Xiao X."/>
            <person name="Hu G."/>
            <person name="Bao F."/>
            <person name="Hu Y."/>
            <person name="Wan P."/>
            <person name="Li L."/>
            <person name="Deng X."/>
            <person name="Kuang T."/>
            <person name="Xiang C."/>
            <person name="Zhu J.K."/>
            <person name="Oliver M.J."/>
            <person name="He Y."/>
        </authorList>
    </citation>
    <scope>NUCLEOTIDE SEQUENCE [LARGE SCALE GENOMIC DNA]</scope>
    <source>
        <strain evidence="3">cv. XS01</strain>
    </source>
</reference>
<feature type="region of interest" description="Disordered" evidence="1">
    <location>
        <begin position="1"/>
        <end position="134"/>
    </location>
</feature>
<organism evidence="2 3">
    <name type="scientific">Dorcoceras hygrometricum</name>
    <dbReference type="NCBI Taxonomy" id="472368"/>
    <lineage>
        <taxon>Eukaryota</taxon>
        <taxon>Viridiplantae</taxon>
        <taxon>Streptophyta</taxon>
        <taxon>Embryophyta</taxon>
        <taxon>Tracheophyta</taxon>
        <taxon>Spermatophyta</taxon>
        <taxon>Magnoliopsida</taxon>
        <taxon>eudicotyledons</taxon>
        <taxon>Gunneridae</taxon>
        <taxon>Pentapetalae</taxon>
        <taxon>asterids</taxon>
        <taxon>lamiids</taxon>
        <taxon>Lamiales</taxon>
        <taxon>Gesneriaceae</taxon>
        <taxon>Didymocarpoideae</taxon>
        <taxon>Trichosporeae</taxon>
        <taxon>Loxocarpinae</taxon>
        <taxon>Dorcoceras</taxon>
    </lineage>
</organism>
<name>A0A2Z7B3U2_9LAMI</name>
<evidence type="ECO:0000313" key="2">
    <source>
        <dbReference type="EMBL" id="KZV28168.1"/>
    </source>
</evidence>
<evidence type="ECO:0000256" key="1">
    <source>
        <dbReference type="SAM" id="MobiDB-lite"/>
    </source>
</evidence>